<dbReference type="PROSITE" id="PS51393">
    <property type="entry name" value="LIPOXYGENASE_3"/>
    <property type="match status" value="1"/>
</dbReference>
<proteinExistence type="predicted"/>
<organism evidence="4 5">
    <name type="scientific">Crocosphaera watsonii WH 0003</name>
    <dbReference type="NCBI Taxonomy" id="423471"/>
    <lineage>
        <taxon>Bacteria</taxon>
        <taxon>Bacillati</taxon>
        <taxon>Cyanobacteriota</taxon>
        <taxon>Cyanophyceae</taxon>
        <taxon>Oscillatoriophycideae</taxon>
        <taxon>Chroococcales</taxon>
        <taxon>Aphanothecaceae</taxon>
        <taxon>Crocosphaera</taxon>
    </lineage>
</organism>
<reference evidence="4 5" key="1">
    <citation type="journal article" date="2011" name="Front. Microbiol.">
        <title>Two Strains of Crocosphaera watsonii with Highly Conserved Genomes are Distinguished by Strain-Specific Features.</title>
        <authorList>
            <person name="Bench S.R."/>
            <person name="Ilikchyan I.N."/>
            <person name="Tripp H.J."/>
            <person name="Zehr J.P."/>
        </authorList>
    </citation>
    <scope>NUCLEOTIDE SEQUENCE [LARGE SCALE GENOMIC DNA]</scope>
    <source>
        <strain evidence="4 5">WH 0003</strain>
    </source>
</reference>
<dbReference type="GO" id="GO:0034440">
    <property type="term" value="P:lipid oxidation"/>
    <property type="evidence" value="ECO:0007669"/>
    <property type="project" value="InterPro"/>
</dbReference>
<sequence length="462" mass="53538">MNKSSSDPKQRFKYYGTPGKDFARFDVNSDLPEEVQPTPRYEAHLGLQVFPTLPLIPPLNWGLFSGLAKRFGFRSMAGPNLQTWMPANLSRLHRDKFSDEYFVERRLNGFNPGKLNRVKDQEWQYAVNYQTGRYKAEPGGLLPEYSEARFVLEGSTLKVHSIKYSLKNQTIICFPTDAQKWEDAKYYFRSAEYVFQEIQSHLGRTHMNMDQYAMAFYRNVINSPIRELLFSHFEGLLSIDKKGAALIIGDTGFIPEASALDAKSVEGVLADEIATLTYHWSPEKQTLPDPIDNNYFDRAAVAMWELLKTYVAKFFDDNQRKIKNYWSEIEGMSEDLVTHSILKQELGTLAIKDEKDLQQLCVYVIYHCTFFHSWVNNKQYEDGGDIEYTAIGLWDKDDPNYDPKKVQERHDAQVKLMWSLANVHYNPALEFAPLPLKKLLWEYRDRIEPGIPLGLIMMSINI</sequence>
<dbReference type="InterPro" id="IPR013819">
    <property type="entry name" value="LipOase_C"/>
</dbReference>
<name>G5J3J8_CROWT</name>
<dbReference type="AlphaFoldDB" id="G5J3J8"/>
<dbReference type="GeneID" id="88765798"/>
<dbReference type="Gene3D" id="1.20.245.10">
    <property type="entry name" value="Lipoxygenase-1, Domain 5"/>
    <property type="match status" value="1"/>
</dbReference>
<evidence type="ECO:0000313" key="4">
    <source>
        <dbReference type="EMBL" id="EHJ13230.1"/>
    </source>
</evidence>
<evidence type="ECO:0000256" key="1">
    <source>
        <dbReference type="ARBA" id="ARBA00022723"/>
    </source>
</evidence>
<dbReference type="Pfam" id="PF00305">
    <property type="entry name" value="Lipoxygenase"/>
    <property type="match status" value="1"/>
</dbReference>
<feature type="domain" description="Lipoxygenase" evidence="3">
    <location>
        <begin position="176"/>
        <end position="384"/>
    </location>
</feature>
<dbReference type="InterPro" id="IPR036226">
    <property type="entry name" value="LipOase_C_sf"/>
</dbReference>
<dbReference type="PATRIC" id="fig|423471.3.peg.1944"/>
<gene>
    <name evidence="4" type="ORF">CWATWH0003_2074</name>
</gene>
<dbReference type="SUPFAM" id="SSF48484">
    <property type="entry name" value="Lipoxigenase"/>
    <property type="match status" value="1"/>
</dbReference>
<dbReference type="GO" id="GO:0016702">
    <property type="term" value="F:oxidoreductase activity, acting on single donors with incorporation of molecular oxygen, incorporation of two atoms of oxygen"/>
    <property type="evidence" value="ECO:0007669"/>
    <property type="project" value="InterPro"/>
</dbReference>
<dbReference type="InterPro" id="IPR000907">
    <property type="entry name" value="LipOase"/>
</dbReference>
<dbReference type="Proteomes" id="UP000003477">
    <property type="component" value="Unassembled WGS sequence"/>
</dbReference>
<accession>G5J3J8</accession>
<dbReference type="EMBL" id="AESD01000321">
    <property type="protein sequence ID" value="EHJ13230.1"/>
    <property type="molecule type" value="Genomic_DNA"/>
</dbReference>
<dbReference type="GO" id="GO:0046872">
    <property type="term" value="F:metal ion binding"/>
    <property type="evidence" value="ECO:0007669"/>
    <property type="project" value="UniProtKB-KW"/>
</dbReference>
<keyword evidence="1" id="KW-0479">Metal-binding</keyword>
<comment type="caution">
    <text evidence="4">The sequence shown here is derived from an EMBL/GenBank/DDBJ whole genome shotgun (WGS) entry which is preliminary data.</text>
</comment>
<dbReference type="PANTHER" id="PTHR11771">
    <property type="entry name" value="LIPOXYGENASE"/>
    <property type="match status" value="1"/>
</dbReference>
<keyword evidence="2" id="KW-0560">Oxidoreductase</keyword>
<protein>
    <recommendedName>
        <fullName evidence="3">Lipoxygenase domain-containing protein</fullName>
    </recommendedName>
</protein>
<dbReference type="RefSeq" id="WP_007310384.1">
    <property type="nucleotide sequence ID" value="NZ_AESD01000321.1"/>
</dbReference>
<evidence type="ECO:0000313" key="5">
    <source>
        <dbReference type="Proteomes" id="UP000003477"/>
    </source>
</evidence>
<evidence type="ECO:0000256" key="2">
    <source>
        <dbReference type="ARBA" id="ARBA00023002"/>
    </source>
</evidence>
<evidence type="ECO:0000259" key="3">
    <source>
        <dbReference type="PROSITE" id="PS51393"/>
    </source>
</evidence>